<dbReference type="EMBL" id="CP003389">
    <property type="protein sequence ID" value="AFE04540.1"/>
    <property type="molecule type" value="Genomic_DNA"/>
</dbReference>
<dbReference type="KEGG" id="ccx:COCOR_02195"/>
<evidence type="ECO:0000313" key="1">
    <source>
        <dbReference type="EMBL" id="AFE04540.1"/>
    </source>
</evidence>
<gene>
    <name evidence="1" type="ordered locus">COCOR_02195</name>
</gene>
<dbReference type="HOGENOM" id="CLU_1560363_0_0_7"/>
<reference evidence="1 2" key="1">
    <citation type="journal article" date="2012" name="J. Bacteriol.">
        <title>Complete Genome Sequence of the Fruiting Myxobacterium Corallococcus coralloides DSM 2259.</title>
        <authorList>
            <person name="Huntley S."/>
            <person name="Zhang Y."/>
            <person name="Treuner-Lange A."/>
            <person name="Kneip S."/>
            <person name="Sensen C.W."/>
            <person name="Sogaard-Andersen L."/>
        </authorList>
    </citation>
    <scope>NUCLEOTIDE SEQUENCE [LARGE SCALE GENOMIC DNA]</scope>
    <source>
        <strain evidence="2">ATCC 25202 / DSM 2259 / NBRC 100086 / M2</strain>
    </source>
</reference>
<protein>
    <submittedName>
        <fullName evidence="1">Uncharacterized protein</fullName>
    </submittedName>
</protein>
<keyword evidence="2" id="KW-1185">Reference proteome</keyword>
<dbReference type="AlphaFoldDB" id="H8MKE6"/>
<name>H8MKE6_CORCM</name>
<dbReference type="InParanoid" id="H8MKE6"/>
<sequence>MPGISVMAPRVPLPRPEGIPPDLLEGCRTYKPTEVTGLDPQVTAFVVCAWYREDLSRHLSVTWEADSFPPHASTQENVEQLRKTLVQSYGFPEDTLSRLPAPWNGWEMRTVSRGKEQPGFILVGPKEMLRIRWIVLGTGRVTLHAPGLEQDPFPEGEAFLDSLRITAAESR</sequence>
<reference evidence="2" key="2">
    <citation type="submission" date="2012-03" db="EMBL/GenBank/DDBJ databases">
        <title>Genome sequence of the fruiting myxobacterium Corallococcus coralloides DSM 2259.</title>
        <authorList>
            <person name="Huntley S."/>
            <person name="Zhang Y."/>
            <person name="Treuner-Lange A."/>
            <person name="Sensen C.W."/>
            <person name="Sogaard-Andersen L."/>
        </authorList>
    </citation>
    <scope>NUCLEOTIDE SEQUENCE [LARGE SCALE GENOMIC DNA]</scope>
    <source>
        <strain evidence="2">ATCC 25202 / DSM 2259 / NBRC 100086 / M2</strain>
    </source>
</reference>
<organism evidence="1 2">
    <name type="scientific">Corallococcus coralloides (strain ATCC 25202 / DSM 2259 / NBRC 100086 / M2)</name>
    <name type="common">Myxococcus coralloides</name>
    <dbReference type="NCBI Taxonomy" id="1144275"/>
    <lineage>
        <taxon>Bacteria</taxon>
        <taxon>Pseudomonadati</taxon>
        <taxon>Myxococcota</taxon>
        <taxon>Myxococcia</taxon>
        <taxon>Myxococcales</taxon>
        <taxon>Cystobacterineae</taxon>
        <taxon>Myxococcaceae</taxon>
        <taxon>Corallococcus</taxon>
    </lineage>
</organism>
<evidence type="ECO:0000313" key="2">
    <source>
        <dbReference type="Proteomes" id="UP000007587"/>
    </source>
</evidence>
<proteinExistence type="predicted"/>
<accession>H8MKE6</accession>
<dbReference type="Proteomes" id="UP000007587">
    <property type="component" value="Chromosome"/>
</dbReference>